<keyword evidence="2" id="KW-0012">Acyltransferase</keyword>
<accession>A0ABU9E5U6</accession>
<sequence length="223" mass="24212">MKKEMKFGAVGALGQGLVSGLFTTTRCTRVGVEHFEQFRRAGQPVIFVFWHGVMLPLIHYHRSEGIVVLVSEHADGEYVTRVLHRNGFDTARGSSTRGGSRGLRELLRAARSGRDLAVTPDGPKGPPRVFKKGALVAAQLTGLPMIPMSCGASAAWHFDSWDRFMVPRPLSRVRIVYGEPVRVPRGIDDAGLDELAVDMATRLHALDAEAGAGGPDGVWTVDD</sequence>
<dbReference type="Proteomes" id="UP001484239">
    <property type="component" value="Unassembled WGS sequence"/>
</dbReference>
<evidence type="ECO:0000313" key="3">
    <source>
        <dbReference type="Proteomes" id="UP001484239"/>
    </source>
</evidence>
<evidence type="ECO:0000313" key="2">
    <source>
        <dbReference type="EMBL" id="MEK9500114.1"/>
    </source>
</evidence>
<dbReference type="CDD" id="cd07983">
    <property type="entry name" value="LPLAT_DUF374-like"/>
    <property type="match status" value="1"/>
</dbReference>
<evidence type="ECO:0000259" key="1">
    <source>
        <dbReference type="Pfam" id="PF04028"/>
    </source>
</evidence>
<dbReference type="InterPro" id="IPR007172">
    <property type="entry name" value="DUF374"/>
</dbReference>
<dbReference type="Pfam" id="PF04028">
    <property type="entry name" value="DUF374"/>
    <property type="match status" value="1"/>
</dbReference>
<name>A0ABU9E5U6_9BACT</name>
<keyword evidence="2" id="KW-0808">Transferase</keyword>
<feature type="domain" description="DUF374" evidence="1">
    <location>
        <begin position="60"/>
        <end position="126"/>
    </location>
</feature>
<reference evidence="2 3" key="1">
    <citation type="submission" date="2024-02" db="EMBL/GenBank/DDBJ databases">
        <title>A novel Gemmatimonadota bacterium.</title>
        <authorList>
            <person name="Du Z.-J."/>
            <person name="Ye Y.-Q."/>
        </authorList>
    </citation>
    <scope>NUCLEOTIDE SEQUENCE [LARGE SCALE GENOMIC DNA]</scope>
    <source>
        <strain evidence="2 3">DH-20</strain>
    </source>
</reference>
<organism evidence="2 3">
    <name type="scientific">Gaopeijia maritima</name>
    <dbReference type="NCBI Taxonomy" id="3119007"/>
    <lineage>
        <taxon>Bacteria</taxon>
        <taxon>Pseudomonadati</taxon>
        <taxon>Gemmatimonadota</taxon>
        <taxon>Longimicrobiia</taxon>
        <taxon>Gaopeijiales</taxon>
        <taxon>Gaopeijiaceae</taxon>
        <taxon>Gaopeijia</taxon>
    </lineage>
</organism>
<gene>
    <name evidence="2" type="ORF">WI372_03915</name>
</gene>
<dbReference type="GO" id="GO:0016746">
    <property type="term" value="F:acyltransferase activity"/>
    <property type="evidence" value="ECO:0007669"/>
    <property type="project" value="UniProtKB-KW"/>
</dbReference>
<comment type="caution">
    <text evidence="2">The sequence shown here is derived from an EMBL/GenBank/DDBJ whole genome shotgun (WGS) entry which is preliminary data.</text>
</comment>
<dbReference type="EMBL" id="JBBHLI010000002">
    <property type="protein sequence ID" value="MEK9500114.1"/>
    <property type="molecule type" value="Genomic_DNA"/>
</dbReference>
<dbReference type="RefSeq" id="WP_405275554.1">
    <property type="nucleotide sequence ID" value="NZ_CP144380.1"/>
</dbReference>
<proteinExistence type="predicted"/>
<protein>
    <submittedName>
        <fullName evidence="2">Lysophospholipid acyltransferase family protein</fullName>
    </submittedName>
</protein>
<keyword evidence="3" id="KW-1185">Reference proteome</keyword>